<name>A0A6L6Q4E9_9BURK</name>
<dbReference type="EMBL" id="WNLA01000012">
    <property type="protein sequence ID" value="MTW03952.1"/>
    <property type="molecule type" value="Genomic_DNA"/>
</dbReference>
<dbReference type="AlphaFoldDB" id="A0A6L6Q4E9"/>
<comment type="caution">
    <text evidence="2">The sequence shown here is derived from an EMBL/GenBank/DDBJ whole genome shotgun (WGS) entry which is preliminary data.</text>
</comment>
<reference evidence="2 3" key="1">
    <citation type="submission" date="2019-11" db="EMBL/GenBank/DDBJ databases">
        <title>Type strains purchased from KCTC, JCM and DSMZ.</title>
        <authorList>
            <person name="Lu H."/>
        </authorList>
    </citation>
    <scope>NUCLEOTIDE SEQUENCE [LARGE SCALE GENOMIC DNA]</scope>
    <source>
        <strain evidence="2 3">KCTC 42409</strain>
    </source>
</reference>
<protein>
    <recommendedName>
        <fullName evidence="4">Ankyrin repeat domain-containing protein</fullName>
    </recommendedName>
</protein>
<feature type="signal peptide" evidence="1">
    <location>
        <begin position="1"/>
        <end position="31"/>
    </location>
</feature>
<keyword evidence="1" id="KW-0732">Signal</keyword>
<keyword evidence="3" id="KW-1185">Reference proteome</keyword>
<proteinExistence type="predicted"/>
<organism evidence="2 3">
    <name type="scientific">Pseudoduganella ginsengisoli</name>
    <dbReference type="NCBI Taxonomy" id="1462440"/>
    <lineage>
        <taxon>Bacteria</taxon>
        <taxon>Pseudomonadati</taxon>
        <taxon>Pseudomonadota</taxon>
        <taxon>Betaproteobacteria</taxon>
        <taxon>Burkholderiales</taxon>
        <taxon>Oxalobacteraceae</taxon>
        <taxon>Telluria group</taxon>
        <taxon>Pseudoduganella</taxon>
    </lineage>
</organism>
<gene>
    <name evidence="2" type="ORF">GM668_17875</name>
</gene>
<dbReference type="OrthoDB" id="8771446at2"/>
<evidence type="ECO:0000313" key="2">
    <source>
        <dbReference type="EMBL" id="MTW03952.1"/>
    </source>
</evidence>
<evidence type="ECO:0000256" key="1">
    <source>
        <dbReference type="SAM" id="SignalP"/>
    </source>
</evidence>
<dbReference type="RefSeq" id="WP_155440304.1">
    <property type="nucleotide sequence ID" value="NZ_WNLA01000012.1"/>
</dbReference>
<evidence type="ECO:0008006" key="4">
    <source>
        <dbReference type="Google" id="ProtNLM"/>
    </source>
</evidence>
<dbReference type="Proteomes" id="UP000484015">
    <property type="component" value="Unassembled WGS sequence"/>
</dbReference>
<feature type="chain" id="PRO_5026669901" description="Ankyrin repeat domain-containing protein" evidence="1">
    <location>
        <begin position="32"/>
        <end position="369"/>
    </location>
</feature>
<evidence type="ECO:0000313" key="3">
    <source>
        <dbReference type="Proteomes" id="UP000484015"/>
    </source>
</evidence>
<sequence length="369" mass="40778">MATTTNKAAHKHIWRAWLLAAAAYLAAPAQAIEVPAGWDLTFAAQRAEAPPIRRGWNDTFNLYQTIDKRGWQMRYFLQQVPLTRLDEAVFVQHDVGDRYGLFIDGEHAWLLRDRDYSSVDMREVEAGAARKIIRQFARRDGPTRHASFQITEGAACSAEVAHAVVSVYSNGKAKQYWLSGADFCEIHTDLLSPVKQILCGGHCRTTQWVPLWASRLEEELNALPAVGATAAAPALERKVVLRQANELLANGGSAEAMCQAVNELLDLPSPARSGRVRDFKDPDEGISAAMVALMGRVDTRCTYKTGAPLLEILVRRSPVAVIEAALKAGFPVNQKDYHTPLDVAIFENRQDVQQVLERAGGVRHTTQGK</sequence>
<accession>A0A6L6Q4E9</accession>